<dbReference type="InterPro" id="IPR029058">
    <property type="entry name" value="AB_hydrolase_fold"/>
</dbReference>
<dbReference type="RefSeq" id="WP_126523178.1">
    <property type="nucleotide sequence ID" value="NZ_RXNU01000018.1"/>
</dbReference>
<evidence type="ECO:0000256" key="1">
    <source>
        <dbReference type="ARBA" id="ARBA00022801"/>
    </source>
</evidence>
<dbReference type="PANTHER" id="PTHR43329">
    <property type="entry name" value="EPOXIDE HYDROLASE"/>
    <property type="match status" value="1"/>
</dbReference>
<dbReference type="AlphaFoldDB" id="A0A3S0IP98"/>
<dbReference type="PRINTS" id="PR00793">
    <property type="entry name" value="PROAMNOPTASE"/>
</dbReference>
<accession>A0A3S0IP98</accession>
<dbReference type="GO" id="GO:0008233">
    <property type="term" value="F:peptidase activity"/>
    <property type="evidence" value="ECO:0007669"/>
    <property type="project" value="InterPro"/>
</dbReference>
<dbReference type="OrthoDB" id="5296151at2"/>
<keyword evidence="2" id="KW-0732">Signal</keyword>
<dbReference type="Proteomes" id="UP000267448">
    <property type="component" value="Unassembled WGS sequence"/>
</dbReference>
<reference evidence="4 5" key="1">
    <citation type="submission" date="2018-12" db="EMBL/GenBank/DDBJ databases">
        <authorList>
            <person name="Yu L."/>
        </authorList>
    </citation>
    <scope>NUCLEOTIDE SEQUENCE [LARGE SCALE GENOMIC DNA]</scope>
    <source>
        <strain evidence="4 5">HAW-EB2</strain>
    </source>
</reference>
<proteinExistence type="predicted"/>
<dbReference type="GO" id="GO:0006508">
    <property type="term" value="P:proteolysis"/>
    <property type="evidence" value="ECO:0007669"/>
    <property type="project" value="InterPro"/>
</dbReference>
<dbReference type="Pfam" id="PF12146">
    <property type="entry name" value="Hydrolase_4"/>
    <property type="match status" value="1"/>
</dbReference>
<protein>
    <submittedName>
        <fullName evidence="4">Alpha/beta hydrolase</fullName>
    </submittedName>
</protein>
<dbReference type="InterPro" id="IPR022742">
    <property type="entry name" value="Hydrolase_4"/>
</dbReference>
<dbReference type="InterPro" id="IPR002410">
    <property type="entry name" value="Peptidase_S33"/>
</dbReference>
<name>A0A3S0IP98_9GAMM</name>
<evidence type="ECO:0000256" key="2">
    <source>
        <dbReference type="SAM" id="SignalP"/>
    </source>
</evidence>
<feature type="chain" id="PRO_5018751632" evidence="2">
    <location>
        <begin position="20"/>
        <end position="351"/>
    </location>
</feature>
<keyword evidence="5" id="KW-1185">Reference proteome</keyword>
<gene>
    <name evidence="4" type="ORF">EKG38_22245</name>
</gene>
<organism evidence="4 5">
    <name type="scientific">Shewanella canadensis</name>
    <dbReference type="NCBI Taxonomy" id="271096"/>
    <lineage>
        <taxon>Bacteria</taxon>
        <taxon>Pseudomonadati</taxon>
        <taxon>Pseudomonadota</taxon>
        <taxon>Gammaproteobacteria</taxon>
        <taxon>Alteromonadales</taxon>
        <taxon>Shewanellaceae</taxon>
        <taxon>Shewanella</taxon>
    </lineage>
</organism>
<evidence type="ECO:0000259" key="3">
    <source>
        <dbReference type="Pfam" id="PF12146"/>
    </source>
</evidence>
<keyword evidence="1 4" id="KW-0378">Hydrolase</keyword>
<feature type="signal peptide" evidence="2">
    <location>
        <begin position="1"/>
        <end position="19"/>
    </location>
</feature>
<dbReference type="PROSITE" id="PS51257">
    <property type="entry name" value="PROKAR_LIPOPROTEIN"/>
    <property type="match status" value="1"/>
</dbReference>
<comment type="caution">
    <text evidence="4">The sequence shown here is derived from an EMBL/GenBank/DDBJ whole genome shotgun (WGS) entry which is preliminary data.</text>
</comment>
<feature type="domain" description="Serine aminopeptidase S33" evidence="3">
    <location>
        <begin position="88"/>
        <end position="161"/>
    </location>
</feature>
<dbReference type="EMBL" id="RXNU01000018">
    <property type="protein sequence ID" value="RTR36848.1"/>
    <property type="molecule type" value="Genomic_DNA"/>
</dbReference>
<evidence type="ECO:0000313" key="4">
    <source>
        <dbReference type="EMBL" id="RTR36848.1"/>
    </source>
</evidence>
<sequence>MKILISNALCVLVFFSALVGCDKSDSNNPDMVDATEMDVLEQVTLGGVEQWISIQGKDISKPILLVLHGGPGFAMMPLLHEKNRELEEHFIVVNWDQRGAGLSYSPSILKESMTLSQFLSDGHELTEYLKTRFNREKIFMLGHSSGTIIGTFLIHSYPDNYYAFGSVGQVVDVIENEQLSYDFALEKAIAASNEIAITELDYIGRPNEDGEYTDDSGYDITIKWVGYYGGEVYGKSGSEEIEEFILNRPVYSNQQKKIISGWGFSQELFNDEAIWYLDFRISVNQVYVPVYFFTGRHDNDTPSSLIEQYYDVLSAPTKEIIWFENSSHFPFYEEPQKFNEMVVQKFLSSSL</sequence>
<evidence type="ECO:0000313" key="5">
    <source>
        <dbReference type="Proteomes" id="UP000267448"/>
    </source>
</evidence>
<dbReference type="SUPFAM" id="SSF53474">
    <property type="entry name" value="alpha/beta-Hydrolases"/>
    <property type="match status" value="1"/>
</dbReference>
<dbReference type="Gene3D" id="3.40.50.1820">
    <property type="entry name" value="alpha/beta hydrolase"/>
    <property type="match status" value="1"/>
</dbReference>